<dbReference type="AlphaFoldDB" id="A0A165D3J6"/>
<dbReference type="InParanoid" id="A0A165D3J6"/>
<organism evidence="2 3">
    <name type="scientific">Exidia glandulosa HHB12029</name>
    <dbReference type="NCBI Taxonomy" id="1314781"/>
    <lineage>
        <taxon>Eukaryota</taxon>
        <taxon>Fungi</taxon>
        <taxon>Dikarya</taxon>
        <taxon>Basidiomycota</taxon>
        <taxon>Agaricomycotina</taxon>
        <taxon>Agaricomycetes</taxon>
        <taxon>Auriculariales</taxon>
        <taxon>Exidiaceae</taxon>
        <taxon>Exidia</taxon>
    </lineage>
</organism>
<keyword evidence="3" id="KW-1185">Reference proteome</keyword>
<dbReference type="InterPro" id="IPR016181">
    <property type="entry name" value="Acyl_CoA_acyltransferase"/>
</dbReference>
<dbReference type="PANTHER" id="PTHR34815:SF2">
    <property type="entry name" value="N-ACETYLTRANSFERASE DOMAIN-CONTAINING PROTEIN"/>
    <property type="match status" value="1"/>
</dbReference>
<reference evidence="2 3" key="1">
    <citation type="journal article" date="2016" name="Mol. Biol. Evol.">
        <title>Comparative Genomics of Early-Diverging Mushroom-Forming Fungi Provides Insights into the Origins of Lignocellulose Decay Capabilities.</title>
        <authorList>
            <person name="Nagy L.G."/>
            <person name="Riley R."/>
            <person name="Tritt A."/>
            <person name="Adam C."/>
            <person name="Daum C."/>
            <person name="Floudas D."/>
            <person name="Sun H."/>
            <person name="Yadav J.S."/>
            <person name="Pangilinan J."/>
            <person name="Larsson K.H."/>
            <person name="Matsuura K."/>
            <person name="Barry K."/>
            <person name="Labutti K."/>
            <person name="Kuo R."/>
            <person name="Ohm R.A."/>
            <person name="Bhattacharya S.S."/>
            <person name="Shirouzu T."/>
            <person name="Yoshinaga Y."/>
            <person name="Martin F.M."/>
            <person name="Grigoriev I.V."/>
            <person name="Hibbett D.S."/>
        </authorList>
    </citation>
    <scope>NUCLEOTIDE SEQUENCE [LARGE SCALE GENOMIC DNA]</scope>
    <source>
        <strain evidence="2 3">HHB12029</strain>
    </source>
</reference>
<proteinExistence type="predicted"/>
<feature type="domain" description="LYC1 C-terminal" evidence="1">
    <location>
        <begin position="206"/>
        <end position="380"/>
    </location>
</feature>
<dbReference type="Pfam" id="PF22998">
    <property type="entry name" value="GNAT_LYC1-like"/>
    <property type="match status" value="1"/>
</dbReference>
<gene>
    <name evidence="2" type="ORF">EXIGLDRAFT_842756</name>
</gene>
<protein>
    <recommendedName>
        <fullName evidence="1">LYC1 C-terminal domain-containing protein</fullName>
    </recommendedName>
</protein>
<dbReference type="OrthoDB" id="2020070at2759"/>
<accession>A0A165D3J6</accession>
<evidence type="ECO:0000313" key="2">
    <source>
        <dbReference type="EMBL" id="KZV83705.1"/>
    </source>
</evidence>
<dbReference type="InterPro" id="IPR055100">
    <property type="entry name" value="GNAT_LYC1-like"/>
</dbReference>
<dbReference type="STRING" id="1314781.A0A165D3J6"/>
<dbReference type="Gene3D" id="3.40.630.30">
    <property type="match status" value="1"/>
</dbReference>
<dbReference type="PANTHER" id="PTHR34815">
    <property type="entry name" value="LYSINE ACETYLTRANSFERASE"/>
    <property type="match status" value="1"/>
</dbReference>
<dbReference type="SUPFAM" id="SSF55729">
    <property type="entry name" value="Acyl-CoA N-acyltransferases (Nat)"/>
    <property type="match status" value="1"/>
</dbReference>
<evidence type="ECO:0000259" key="1">
    <source>
        <dbReference type="Pfam" id="PF22998"/>
    </source>
</evidence>
<dbReference type="EMBL" id="KV426258">
    <property type="protein sequence ID" value="KZV83705.1"/>
    <property type="molecule type" value="Genomic_DNA"/>
</dbReference>
<dbReference type="Proteomes" id="UP000077266">
    <property type="component" value="Unassembled WGS sequence"/>
</dbReference>
<sequence>MDPSLYTLFPATPEQVRESRVRTHPQWGRGVPLDEYLERDAKLDTFAHASDGRLTTWVLAPRDDPTTLDFLCACESYRREGFVRLPGDDAAREETMFGIASVYTPPRHRRKGAARHMMRLLHRVLAGDAAALPPFPSAWGSPPPHVPPGHKYGIASVLYSDVGAGFYSICGPSEETRGWEVHSPMGTVFDVAATLRLFAEHGVPKADVAYLALGDLEEVWNTDALLMKDEMPADEDGPVITFAPWRGVGAFQAHRNAFFLDSQGKKPLTQWGVKLVSKEHEPVYATWTMDVEVDLRTLIFTRIRCNDPEHFLAFLHAAAQTASAAGLRFIETWNLPEHLLEVATAYGGRTEARSEHLDSLAWYGPGEAVKWINNEKFLWC</sequence>
<evidence type="ECO:0000313" key="3">
    <source>
        <dbReference type="Proteomes" id="UP000077266"/>
    </source>
</evidence>
<name>A0A165D3J6_EXIGL</name>
<dbReference type="InterPro" id="IPR053013">
    <property type="entry name" value="LAT"/>
</dbReference>